<feature type="region of interest" description="Disordered" evidence="1">
    <location>
        <begin position="47"/>
        <end position="68"/>
    </location>
</feature>
<evidence type="ECO:0000313" key="3">
    <source>
        <dbReference type="Proteomes" id="UP000198341"/>
    </source>
</evidence>
<dbReference type="PANTHER" id="PTHR39474">
    <property type="entry name" value="UNNAMED PRODUCT"/>
    <property type="match status" value="1"/>
</dbReference>
<dbReference type="STRING" id="41875.K8EBI7"/>
<dbReference type="GeneID" id="19017678"/>
<feature type="compositionally biased region" description="Polar residues" evidence="1">
    <location>
        <begin position="56"/>
        <end position="68"/>
    </location>
</feature>
<dbReference type="OrthoDB" id="4590138at2759"/>
<keyword evidence="3" id="KW-1185">Reference proteome</keyword>
<evidence type="ECO:0000313" key="2">
    <source>
        <dbReference type="EMBL" id="CCO15194.1"/>
    </source>
</evidence>
<dbReference type="KEGG" id="bpg:Bathy02g05630"/>
<sequence>MVMTRCSVLYSRCTKYKRFHLLFAFSLLGMLLMLLGVMCEDENDAATKENNENMNKDNSIPSLSTESNNIDNENIPARKIKFGETVKLDELGPVIVQSDCTLKRIENWHTLTEGEREATMRRIGGRNRVRLEHCKEQIQISDAGEL</sequence>
<organism evidence="2 3">
    <name type="scientific">Bathycoccus prasinos</name>
    <dbReference type="NCBI Taxonomy" id="41875"/>
    <lineage>
        <taxon>Eukaryota</taxon>
        <taxon>Viridiplantae</taxon>
        <taxon>Chlorophyta</taxon>
        <taxon>Mamiellophyceae</taxon>
        <taxon>Mamiellales</taxon>
        <taxon>Bathycoccaceae</taxon>
        <taxon>Bathycoccus</taxon>
    </lineage>
</organism>
<gene>
    <name evidence="2" type="ORF">Bathy02g05630</name>
</gene>
<protein>
    <submittedName>
        <fullName evidence="2">Uncharacterized protein</fullName>
    </submittedName>
</protein>
<dbReference type="RefSeq" id="XP_007514954.1">
    <property type="nucleotide sequence ID" value="XM_007514892.1"/>
</dbReference>
<dbReference type="PANTHER" id="PTHR39474:SF1">
    <property type="entry name" value="FUNGAL SPECIFIC TRANSCRIPTION FACTOR"/>
    <property type="match status" value="1"/>
</dbReference>
<accession>K8EBI7</accession>
<proteinExistence type="predicted"/>
<dbReference type="Proteomes" id="UP000198341">
    <property type="component" value="Chromosome 2"/>
</dbReference>
<dbReference type="EMBL" id="FO082277">
    <property type="protein sequence ID" value="CCO15194.1"/>
    <property type="molecule type" value="Genomic_DNA"/>
</dbReference>
<name>K8EBI7_9CHLO</name>
<evidence type="ECO:0000256" key="1">
    <source>
        <dbReference type="SAM" id="MobiDB-lite"/>
    </source>
</evidence>
<reference evidence="2 3" key="1">
    <citation type="submission" date="2011-10" db="EMBL/GenBank/DDBJ databases">
        <authorList>
            <person name="Genoscope - CEA"/>
        </authorList>
    </citation>
    <scope>NUCLEOTIDE SEQUENCE [LARGE SCALE GENOMIC DNA]</scope>
    <source>
        <strain evidence="2 3">RCC 1105</strain>
    </source>
</reference>
<dbReference type="AlphaFoldDB" id="K8EBI7"/>